<evidence type="ECO:0000256" key="4">
    <source>
        <dbReference type="RuleBase" id="RU361277"/>
    </source>
</evidence>
<dbReference type="SUPFAM" id="SSF50129">
    <property type="entry name" value="GroES-like"/>
    <property type="match status" value="1"/>
</dbReference>
<evidence type="ECO:0000259" key="5">
    <source>
        <dbReference type="SMART" id="SM00829"/>
    </source>
</evidence>
<dbReference type="PROSITE" id="PS00059">
    <property type="entry name" value="ADH_ZINC"/>
    <property type="match status" value="1"/>
</dbReference>
<evidence type="ECO:0000256" key="3">
    <source>
        <dbReference type="ARBA" id="ARBA00023002"/>
    </source>
</evidence>
<dbReference type="InterPro" id="IPR020843">
    <property type="entry name" value="ER"/>
</dbReference>
<dbReference type="PANTHER" id="PTHR43401">
    <property type="entry name" value="L-THREONINE 3-DEHYDROGENASE"/>
    <property type="match status" value="1"/>
</dbReference>
<dbReference type="InterPro" id="IPR002328">
    <property type="entry name" value="ADH_Zn_CS"/>
</dbReference>
<dbReference type="GO" id="GO:0008270">
    <property type="term" value="F:zinc ion binding"/>
    <property type="evidence" value="ECO:0007669"/>
    <property type="project" value="InterPro"/>
</dbReference>
<dbReference type="EMBL" id="CADCVB010000120">
    <property type="protein sequence ID" value="CAA9432838.1"/>
    <property type="molecule type" value="Genomic_DNA"/>
</dbReference>
<name>A0A6J4Q366_9ACTN</name>
<dbReference type="AlphaFoldDB" id="A0A6J4Q366"/>
<keyword evidence="2 4" id="KW-0862">Zinc</keyword>
<dbReference type="GO" id="GO:0016491">
    <property type="term" value="F:oxidoreductase activity"/>
    <property type="evidence" value="ECO:0007669"/>
    <property type="project" value="UniProtKB-KW"/>
</dbReference>
<dbReference type="Pfam" id="PF00107">
    <property type="entry name" value="ADH_zinc_N"/>
    <property type="match status" value="1"/>
</dbReference>
<dbReference type="Pfam" id="PF08240">
    <property type="entry name" value="ADH_N"/>
    <property type="match status" value="1"/>
</dbReference>
<dbReference type="Gene3D" id="3.90.180.10">
    <property type="entry name" value="Medium-chain alcohol dehydrogenases, catalytic domain"/>
    <property type="match status" value="1"/>
</dbReference>
<evidence type="ECO:0000256" key="1">
    <source>
        <dbReference type="ARBA" id="ARBA00022723"/>
    </source>
</evidence>
<dbReference type="SMART" id="SM00829">
    <property type="entry name" value="PKS_ER"/>
    <property type="match status" value="1"/>
</dbReference>
<dbReference type="CDD" id="cd08254">
    <property type="entry name" value="hydroxyacyl_CoA_DH"/>
    <property type="match status" value="1"/>
</dbReference>
<reference evidence="6" key="1">
    <citation type="submission" date="2020-02" db="EMBL/GenBank/DDBJ databases">
        <authorList>
            <person name="Meier V. D."/>
        </authorList>
    </citation>
    <scope>NUCLEOTIDE SEQUENCE</scope>
    <source>
        <strain evidence="6">AVDCRST_MAG78</strain>
    </source>
</reference>
<keyword evidence="1 4" id="KW-0479">Metal-binding</keyword>
<dbReference type="InterPro" id="IPR050129">
    <property type="entry name" value="Zn_alcohol_dh"/>
</dbReference>
<dbReference type="SUPFAM" id="SSF51735">
    <property type="entry name" value="NAD(P)-binding Rossmann-fold domains"/>
    <property type="match status" value="1"/>
</dbReference>
<comment type="similarity">
    <text evidence="4">Belongs to the zinc-containing alcohol dehydrogenase family.</text>
</comment>
<keyword evidence="3" id="KW-0560">Oxidoreductase</keyword>
<feature type="domain" description="Enoyl reductase (ER)" evidence="5">
    <location>
        <begin position="13"/>
        <end position="339"/>
    </location>
</feature>
<dbReference type="InterPro" id="IPR011032">
    <property type="entry name" value="GroES-like_sf"/>
</dbReference>
<evidence type="ECO:0000313" key="6">
    <source>
        <dbReference type="EMBL" id="CAA9432838.1"/>
    </source>
</evidence>
<dbReference type="InterPro" id="IPR013149">
    <property type="entry name" value="ADH-like_C"/>
</dbReference>
<evidence type="ECO:0000256" key="2">
    <source>
        <dbReference type="ARBA" id="ARBA00022833"/>
    </source>
</evidence>
<protein>
    <submittedName>
        <fullName evidence="6">Threonine dehydrogenase and related Zn-dependent dehydrogenases</fullName>
    </submittedName>
</protein>
<dbReference type="PANTHER" id="PTHR43401:SF2">
    <property type="entry name" value="L-THREONINE 3-DEHYDROGENASE"/>
    <property type="match status" value="1"/>
</dbReference>
<proteinExistence type="inferred from homology"/>
<sequence>MVSASMRAARFHEVNEPLQLEEIPVPEIEEDEVLVEMKAVGLCGSDIHIVFEGVTPTPYKPITLGHEPCGVVAATGARVEGWQEGDRVAVTPLLFCSSCRNCITGHTNVCLERKLLGIQAEGGMAEYMAAPARNLVRLPEEVSFEVGAIITDAVATPFQALSERAALRAGETVAVFGVGGLGLHAVQIAKLLGAQKILVVEPREEQRQRAEQMGADVTINPEETPPVEAILEETGGLGVDVAGEFIGLQETISQCVESVARGGRAVIAGLGPDPINIVPPTVLVRDGISLLGSYGFTKRNIEQLVDLTAAGKLNLEASITHTFPLDEVNTALEYLHEKIENPIRVAVTIE</sequence>
<dbReference type="InterPro" id="IPR036291">
    <property type="entry name" value="NAD(P)-bd_dom_sf"/>
</dbReference>
<dbReference type="InterPro" id="IPR013154">
    <property type="entry name" value="ADH-like_N"/>
</dbReference>
<organism evidence="6">
    <name type="scientific">uncultured Rubrobacteraceae bacterium</name>
    <dbReference type="NCBI Taxonomy" id="349277"/>
    <lineage>
        <taxon>Bacteria</taxon>
        <taxon>Bacillati</taxon>
        <taxon>Actinomycetota</taxon>
        <taxon>Rubrobacteria</taxon>
        <taxon>Rubrobacterales</taxon>
        <taxon>Rubrobacteraceae</taxon>
        <taxon>environmental samples</taxon>
    </lineage>
</organism>
<accession>A0A6J4Q366</accession>
<gene>
    <name evidence="6" type="ORF">AVDCRST_MAG78-1813</name>
</gene>
<comment type="cofactor">
    <cofactor evidence="4">
        <name>Zn(2+)</name>
        <dbReference type="ChEBI" id="CHEBI:29105"/>
    </cofactor>
</comment>
<dbReference type="Gene3D" id="3.40.50.720">
    <property type="entry name" value="NAD(P)-binding Rossmann-like Domain"/>
    <property type="match status" value="1"/>
</dbReference>